<sequence>MEPEARQMELVLRARIVTPSRWWRRSLGGLDKIRESWMAIVRLKKEAITTWMLWEIDEQEKELFKQGKEMFNLQKGENEMDEDEDEERRMRDDEARSQIASHSCQVIQVVVEISRPIRSANIDRSRQRRGAQNDLDVLT</sequence>
<feature type="compositionally biased region" description="Basic and acidic residues" evidence="1">
    <location>
        <begin position="87"/>
        <end position="96"/>
    </location>
</feature>
<proteinExistence type="predicted"/>
<name>A0A5N5FRH4_9ROSA</name>
<organism evidence="2 3">
    <name type="scientific">Pyrus ussuriensis x Pyrus communis</name>
    <dbReference type="NCBI Taxonomy" id="2448454"/>
    <lineage>
        <taxon>Eukaryota</taxon>
        <taxon>Viridiplantae</taxon>
        <taxon>Streptophyta</taxon>
        <taxon>Embryophyta</taxon>
        <taxon>Tracheophyta</taxon>
        <taxon>Spermatophyta</taxon>
        <taxon>Magnoliopsida</taxon>
        <taxon>eudicotyledons</taxon>
        <taxon>Gunneridae</taxon>
        <taxon>Pentapetalae</taxon>
        <taxon>rosids</taxon>
        <taxon>fabids</taxon>
        <taxon>Rosales</taxon>
        <taxon>Rosaceae</taxon>
        <taxon>Amygdaloideae</taxon>
        <taxon>Maleae</taxon>
        <taxon>Pyrus</taxon>
    </lineage>
</organism>
<protein>
    <submittedName>
        <fullName evidence="2">Uncharacterized protein</fullName>
    </submittedName>
</protein>
<evidence type="ECO:0000256" key="1">
    <source>
        <dbReference type="SAM" id="MobiDB-lite"/>
    </source>
</evidence>
<dbReference type="EMBL" id="SMOL01000559">
    <property type="protein sequence ID" value="KAB2605715.1"/>
    <property type="molecule type" value="Genomic_DNA"/>
</dbReference>
<keyword evidence="3" id="KW-1185">Reference proteome</keyword>
<reference evidence="2 3" key="1">
    <citation type="submission" date="2019-09" db="EMBL/GenBank/DDBJ databases">
        <authorList>
            <person name="Ou C."/>
        </authorList>
    </citation>
    <scope>NUCLEOTIDE SEQUENCE [LARGE SCALE GENOMIC DNA]</scope>
    <source>
        <strain evidence="2">S2</strain>
        <tissue evidence="2">Leaf</tissue>
    </source>
</reference>
<evidence type="ECO:0000313" key="2">
    <source>
        <dbReference type="EMBL" id="KAB2605715.1"/>
    </source>
</evidence>
<reference evidence="2 3" key="3">
    <citation type="submission" date="2019-11" db="EMBL/GenBank/DDBJ databases">
        <title>A de novo genome assembly of a pear dwarfing rootstock.</title>
        <authorList>
            <person name="Wang F."/>
            <person name="Wang J."/>
            <person name="Li S."/>
            <person name="Zhang Y."/>
            <person name="Fang M."/>
            <person name="Ma L."/>
            <person name="Zhao Y."/>
            <person name="Jiang S."/>
        </authorList>
    </citation>
    <scope>NUCLEOTIDE SEQUENCE [LARGE SCALE GENOMIC DNA]</scope>
    <source>
        <strain evidence="2">S2</strain>
        <tissue evidence="2">Leaf</tissue>
    </source>
</reference>
<reference evidence="3" key="2">
    <citation type="submission" date="2019-10" db="EMBL/GenBank/DDBJ databases">
        <title>A de novo genome assembly of a pear dwarfing rootstock.</title>
        <authorList>
            <person name="Wang F."/>
            <person name="Wang J."/>
            <person name="Li S."/>
            <person name="Zhang Y."/>
            <person name="Fang M."/>
            <person name="Ma L."/>
            <person name="Zhao Y."/>
            <person name="Jiang S."/>
        </authorList>
    </citation>
    <scope>NUCLEOTIDE SEQUENCE [LARGE SCALE GENOMIC DNA]</scope>
</reference>
<dbReference type="AlphaFoldDB" id="A0A5N5FRH4"/>
<comment type="caution">
    <text evidence="2">The sequence shown here is derived from an EMBL/GenBank/DDBJ whole genome shotgun (WGS) entry which is preliminary data.</text>
</comment>
<feature type="region of interest" description="Disordered" evidence="1">
    <location>
        <begin position="70"/>
        <end position="100"/>
    </location>
</feature>
<dbReference type="Proteomes" id="UP000327157">
    <property type="component" value="Chromosome 11"/>
</dbReference>
<accession>A0A5N5FRH4</accession>
<evidence type="ECO:0000313" key="3">
    <source>
        <dbReference type="Proteomes" id="UP000327157"/>
    </source>
</evidence>
<gene>
    <name evidence="2" type="ORF">D8674_005432</name>
</gene>